<reference evidence="1" key="1">
    <citation type="journal article" date="2023" name="BMC Genomics">
        <title>Chromosome-level genome assemblies of Cutaneotrichosporon spp. (Trichosporonales, Basidiomycota) reveal imbalanced evolution between nucleotide sequences and chromosome synteny.</title>
        <authorList>
            <person name="Kobayashi Y."/>
            <person name="Kayamori A."/>
            <person name="Aoki K."/>
            <person name="Shiwa Y."/>
            <person name="Matsutani M."/>
            <person name="Fujita N."/>
            <person name="Sugita T."/>
            <person name="Iwasaki W."/>
            <person name="Tanaka N."/>
            <person name="Takashima M."/>
        </authorList>
    </citation>
    <scope>NUCLEOTIDE SEQUENCE</scope>
    <source>
        <strain evidence="1">HIS016</strain>
    </source>
</reference>
<dbReference type="AlphaFoldDB" id="A0AAD3TXJ2"/>
<evidence type="ECO:0000313" key="1">
    <source>
        <dbReference type="EMBL" id="GMK58706.1"/>
    </source>
</evidence>
<comment type="caution">
    <text evidence="1">The sequence shown here is derived from an EMBL/GenBank/DDBJ whole genome shotgun (WGS) entry which is preliminary data.</text>
</comment>
<evidence type="ECO:0000313" key="2">
    <source>
        <dbReference type="Proteomes" id="UP001222932"/>
    </source>
</evidence>
<gene>
    <name evidence="1" type="ORF">CspeluHIS016_0601480</name>
</gene>
<keyword evidence="2" id="KW-1185">Reference proteome</keyword>
<protein>
    <submittedName>
        <fullName evidence="1">Uncharacterized protein</fullName>
    </submittedName>
</protein>
<dbReference type="EMBL" id="BTCM01000006">
    <property type="protein sequence ID" value="GMK58706.1"/>
    <property type="molecule type" value="Genomic_DNA"/>
</dbReference>
<dbReference type="Proteomes" id="UP001222932">
    <property type="component" value="Unassembled WGS sequence"/>
</dbReference>
<sequence length="349" mass="36772">MNKGFNSSLFISRLAMRALIILWATAASALFVNVTLSPLDTAFTYSPNPATVPHWTDSANSDGKVVRTGASEEGPISLALGLAGMQAITVYGETSAPGASLFQAFVGESEPVIPSGPFAFSYAWTEGGANSVRLSLAGVGAKINVYGAEVRLALKSNATSAESVPVLSKPFADTELSSFYAYQNGFAVGGGLVPVGTWSVAKGPDGEPAAAGPPSGRVSFNVPSNTSLMVMSSWSTKVGIELSLQLAPPPMWHTSGLVPMRLFAHSDGLVRSHVVLDPTVRYRMRIGLPSYEEKQTSIMLRDMVFWGATQDQRDRSVEASPSASVPAARCRSETYLGLILLTAVMCVSA</sequence>
<organism evidence="1 2">
    <name type="scientific">Cutaneotrichosporon spelunceum</name>
    <dbReference type="NCBI Taxonomy" id="1672016"/>
    <lineage>
        <taxon>Eukaryota</taxon>
        <taxon>Fungi</taxon>
        <taxon>Dikarya</taxon>
        <taxon>Basidiomycota</taxon>
        <taxon>Agaricomycotina</taxon>
        <taxon>Tremellomycetes</taxon>
        <taxon>Trichosporonales</taxon>
        <taxon>Trichosporonaceae</taxon>
        <taxon>Cutaneotrichosporon</taxon>
    </lineage>
</organism>
<name>A0AAD3TXJ2_9TREE</name>
<proteinExistence type="predicted"/>
<accession>A0AAD3TXJ2</accession>
<reference evidence="1" key="2">
    <citation type="submission" date="2023-06" db="EMBL/GenBank/DDBJ databases">
        <authorList>
            <person name="Kobayashi Y."/>
            <person name="Kayamori A."/>
            <person name="Aoki K."/>
            <person name="Shiwa Y."/>
            <person name="Fujita N."/>
            <person name="Sugita T."/>
            <person name="Iwasaki W."/>
            <person name="Tanaka N."/>
            <person name="Takashima M."/>
        </authorList>
    </citation>
    <scope>NUCLEOTIDE SEQUENCE</scope>
    <source>
        <strain evidence="1">HIS016</strain>
    </source>
</reference>